<organism evidence="6 7">
    <name type="scientific">Dorcoceras hygrometricum</name>
    <dbReference type="NCBI Taxonomy" id="472368"/>
    <lineage>
        <taxon>Eukaryota</taxon>
        <taxon>Viridiplantae</taxon>
        <taxon>Streptophyta</taxon>
        <taxon>Embryophyta</taxon>
        <taxon>Tracheophyta</taxon>
        <taxon>Spermatophyta</taxon>
        <taxon>Magnoliopsida</taxon>
        <taxon>eudicotyledons</taxon>
        <taxon>Gunneridae</taxon>
        <taxon>Pentapetalae</taxon>
        <taxon>asterids</taxon>
        <taxon>lamiids</taxon>
        <taxon>Lamiales</taxon>
        <taxon>Gesneriaceae</taxon>
        <taxon>Didymocarpoideae</taxon>
        <taxon>Trichosporeae</taxon>
        <taxon>Loxocarpinae</taxon>
        <taxon>Dorcoceras</taxon>
    </lineage>
</organism>
<dbReference type="NCBIfam" id="TIGR01614">
    <property type="entry name" value="PME_inhib"/>
    <property type="match status" value="1"/>
</dbReference>
<dbReference type="InterPro" id="IPR034086">
    <property type="entry name" value="PMEI_plant"/>
</dbReference>
<reference evidence="6 7" key="1">
    <citation type="journal article" date="2015" name="Proc. Natl. Acad. Sci. U.S.A.">
        <title>The resurrection genome of Boea hygrometrica: A blueprint for survival of dehydration.</title>
        <authorList>
            <person name="Xiao L."/>
            <person name="Yang G."/>
            <person name="Zhang L."/>
            <person name="Yang X."/>
            <person name="Zhao S."/>
            <person name="Ji Z."/>
            <person name="Zhou Q."/>
            <person name="Hu M."/>
            <person name="Wang Y."/>
            <person name="Chen M."/>
            <person name="Xu Y."/>
            <person name="Jin H."/>
            <person name="Xiao X."/>
            <person name="Hu G."/>
            <person name="Bao F."/>
            <person name="Hu Y."/>
            <person name="Wan P."/>
            <person name="Li L."/>
            <person name="Deng X."/>
            <person name="Kuang T."/>
            <person name="Xiang C."/>
            <person name="Zhu J.K."/>
            <person name="Oliver M.J."/>
            <person name="He Y."/>
        </authorList>
    </citation>
    <scope>NUCLEOTIDE SEQUENCE [LARGE SCALE GENOMIC DNA]</scope>
    <source>
        <strain evidence="7">cv. XS01</strain>
    </source>
</reference>
<keyword evidence="7" id="KW-1185">Reference proteome</keyword>
<feature type="signal peptide" evidence="4">
    <location>
        <begin position="1"/>
        <end position="27"/>
    </location>
</feature>
<dbReference type="InterPro" id="IPR035513">
    <property type="entry name" value="Invertase/methylesterase_inhib"/>
</dbReference>
<dbReference type="Gene3D" id="1.20.140.40">
    <property type="entry name" value="Invertase/pectin methylesterase inhibitor family protein"/>
    <property type="match status" value="1"/>
</dbReference>
<dbReference type="AlphaFoldDB" id="A0A2Z7BUB8"/>
<dbReference type="CDD" id="cd15797">
    <property type="entry name" value="PMEI"/>
    <property type="match status" value="1"/>
</dbReference>
<sequence length="182" mass="19369">MGFSCSEKWPNLFISLSLFLLINTKTSDQASDRNLVNEICPKTRNPAFCFHLLGHLGGASLHDLCEASIGPTQDLAFFAADEARVLLMHGRDPALKNVYRSCLGSYEQTSVGLSGVERLLGAGNLRSLPAQASATLAKAGACDRQFQPPASEPAQLKKASSDLEDGCSVVLVISNLLATSAM</sequence>
<protein>
    <submittedName>
        <fullName evidence="6">Pectinesterase inhibitor-like</fullName>
    </submittedName>
</protein>
<evidence type="ECO:0000313" key="6">
    <source>
        <dbReference type="EMBL" id="KZV38173.1"/>
    </source>
</evidence>
<dbReference type="Proteomes" id="UP000250235">
    <property type="component" value="Unassembled WGS sequence"/>
</dbReference>
<dbReference type="SUPFAM" id="SSF101148">
    <property type="entry name" value="Plant invertase/pectin methylesterase inhibitor"/>
    <property type="match status" value="1"/>
</dbReference>
<dbReference type="SMART" id="SM00856">
    <property type="entry name" value="PMEI"/>
    <property type="match status" value="1"/>
</dbReference>
<name>A0A2Z7BUB8_9LAMI</name>
<proteinExistence type="inferred from homology"/>
<dbReference type="Pfam" id="PF04043">
    <property type="entry name" value="PMEI"/>
    <property type="match status" value="1"/>
</dbReference>
<keyword evidence="2" id="KW-1015">Disulfide bond</keyword>
<dbReference type="EMBL" id="KV002052">
    <property type="protein sequence ID" value="KZV38173.1"/>
    <property type="molecule type" value="Genomic_DNA"/>
</dbReference>
<accession>A0A2Z7BUB8</accession>
<evidence type="ECO:0000256" key="4">
    <source>
        <dbReference type="SAM" id="SignalP"/>
    </source>
</evidence>
<evidence type="ECO:0000256" key="3">
    <source>
        <dbReference type="ARBA" id="ARBA00038471"/>
    </source>
</evidence>
<feature type="chain" id="PRO_5016263267" evidence="4">
    <location>
        <begin position="28"/>
        <end position="182"/>
    </location>
</feature>
<dbReference type="InterPro" id="IPR006501">
    <property type="entry name" value="Pectinesterase_inhib_dom"/>
</dbReference>
<gene>
    <name evidence="6" type="ORF">F511_40268</name>
</gene>
<comment type="similarity">
    <text evidence="3">Belongs to the PMEI family.</text>
</comment>
<dbReference type="InterPro" id="IPR052421">
    <property type="entry name" value="PCW_Enzyme_Inhibitor"/>
</dbReference>
<evidence type="ECO:0000259" key="5">
    <source>
        <dbReference type="SMART" id="SM00856"/>
    </source>
</evidence>
<dbReference type="PANTHER" id="PTHR36710">
    <property type="entry name" value="PECTINESTERASE INHIBITOR-LIKE"/>
    <property type="match status" value="1"/>
</dbReference>
<dbReference type="OrthoDB" id="913982at2759"/>
<keyword evidence="1 4" id="KW-0732">Signal</keyword>
<feature type="domain" description="Pectinesterase inhibitor" evidence="5">
    <location>
        <begin position="31"/>
        <end position="173"/>
    </location>
</feature>
<evidence type="ECO:0000256" key="2">
    <source>
        <dbReference type="ARBA" id="ARBA00023157"/>
    </source>
</evidence>
<dbReference type="PANTHER" id="PTHR36710:SF4">
    <property type="entry name" value="PLANT INVERTASE_PECTIN METHYLESTERASE INHIBITOR SUPERFAMILY PROTEIN"/>
    <property type="match status" value="1"/>
</dbReference>
<dbReference type="GO" id="GO:0046910">
    <property type="term" value="F:pectinesterase inhibitor activity"/>
    <property type="evidence" value="ECO:0007669"/>
    <property type="project" value="InterPro"/>
</dbReference>
<evidence type="ECO:0000313" key="7">
    <source>
        <dbReference type="Proteomes" id="UP000250235"/>
    </source>
</evidence>
<evidence type="ECO:0000256" key="1">
    <source>
        <dbReference type="ARBA" id="ARBA00022729"/>
    </source>
</evidence>